<evidence type="ECO:0000313" key="3">
    <source>
        <dbReference type="Proteomes" id="UP000184406"/>
    </source>
</evidence>
<dbReference type="AlphaFoldDB" id="A0A1M5BRR4"/>
<feature type="transmembrane region" description="Helical" evidence="1">
    <location>
        <begin position="40"/>
        <end position="64"/>
    </location>
</feature>
<evidence type="ECO:0000313" key="2">
    <source>
        <dbReference type="EMBL" id="SHF44957.1"/>
    </source>
</evidence>
<gene>
    <name evidence="2" type="ORF">SAMN03080594_104187</name>
</gene>
<feature type="transmembrane region" description="Helical" evidence="1">
    <location>
        <begin position="141"/>
        <end position="165"/>
    </location>
</feature>
<feature type="transmembrane region" description="Helical" evidence="1">
    <location>
        <begin position="84"/>
        <end position="107"/>
    </location>
</feature>
<evidence type="ECO:0000256" key="1">
    <source>
        <dbReference type="SAM" id="Phobius"/>
    </source>
</evidence>
<feature type="transmembrane region" description="Helical" evidence="1">
    <location>
        <begin position="171"/>
        <end position="192"/>
    </location>
</feature>
<name>A0A1M5BRR4_9FLAO</name>
<protein>
    <recommendedName>
        <fullName evidence="4">Membrane domain of glycerophosphoryl diester phosphodiesterase</fullName>
    </recommendedName>
</protein>
<evidence type="ECO:0008006" key="4">
    <source>
        <dbReference type="Google" id="ProtNLM"/>
    </source>
</evidence>
<accession>A0A1M5BRR4</accession>
<sequence>MQVENQEKFIELRVNRDFGDIINVYFEFFKQNLKKFTNVFLSYNGIFLIGLLVVSYLLVSGVIGLITNNQNTVLDVVGSGSEAYIMYFIFGGILFFVIFLMVAVLNYSLSTSYMIKYEERKGQNFDKTEVWEEVKNNLGSIIVFILILMLLFFGIMIAAIILTFIPLAGMLAQYVIQYFVMAWVGVSFFVMLKEKRGVTDALGEGWNLVTKNFWRSVGVNFILGFLIGLLFMVVIMIPGILIGIYTFHVVQNDVDLGASVVPTIIYTLGTCLFLIIAVYSQCLSQFVNGLLYFSLHEKTYNLNSRSKIDQIGLQDQ</sequence>
<reference evidence="3" key="1">
    <citation type="submission" date="2016-11" db="EMBL/GenBank/DDBJ databases">
        <authorList>
            <person name="Varghese N."/>
            <person name="Submissions S."/>
        </authorList>
    </citation>
    <scope>NUCLEOTIDE SEQUENCE [LARGE SCALE GENOMIC DNA]</scope>
    <source>
        <strain evidence="3">DSM 17539</strain>
    </source>
</reference>
<dbReference type="OrthoDB" id="1049480at2"/>
<dbReference type="EMBL" id="FQUX01000004">
    <property type="protein sequence ID" value="SHF44957.1"/>
    <property type="molecule type" value="Genomic_DNA"/>
</dbReference>
<organism evidence="2 3">
    <name type="scientific">Arenibacter palladensis</name>
    <dbReference type="NCBI Taxonomy" id="237373"/>
    <lineage>
        <taxon>Bacteria</taxon>
        <taxon>Pseudomonadati</taxon>
        <taxon>Bacteroidota</taxon>
        <taxon>Flavobacteriia</taxon>
        <taxon>Flavobacteriales</taxon>
        <taxon>Flavobacteriaceae</taxon>
        <taxon>Arenibacter</taxon>
    </lineage>
</organism>
<dbReference type="RefSeq" id="WP_072862376.1">
    <property type="nucleotide sequence ID" value="NZ_FQUX01000004.1"/>
</dbReference>
<keyword evidence="3" id="KW-1185">Reference proteome</keyword>
<keyword evidence="1" id="KW-0472">Membrane</keyword>
<keyword evidence="1" id="KW-0812">Transmembrane</keyword>
<proteinExistence type="predicted"/>
<feature type="transmembrane region" description="Helical" evidence="1">
    <location>
        <begin position="221"/>
        <end position="247"/>
    </location>
</feature>
<keyword evidence="1" id="KW-1133">Transmembrane helix</keyword>
<dbReference type="Proteomes" id="UP000184406">
    <property type="component" value="Unassembled WGS sequence"/>
</dbReference>
<feature type="transmembrane region" description="Helical" evidence="1">
    <location>
        <begin position="259"/>
        <end position="279"/>
    </location>
</feature>